<reference evidence="1 2" key="1">
    <citation type="journal article" date="2018" name="Front. Plant Sci.">
        <title>Red Clover (Trifolium pratense) and Zigzag Clover (T. medium) - A Picture of Genomic Similarities and Differences.</title>
        <authorList>
            <person name="Dluhosova J."/>
            <person name="Istvanek J."/>
            <person name="Nedelnik J."/>
            <person name="Repkova J."/>
        </authorList>
    </citation>
    <scope>NUCLEOTIDE SEQUENCE [LARGE SCALE GENOMIC DNA]</scope>
    <source>
        <strain evidence="2">cv. 10/8</strain>
        <tissue evidence="1">Leaf</tissue>
    </source>
</reference>
<protein>
    <submittedName>
        <fullName evidence="1">Uncharacterized protein</fullName>
    </submittedName>
</protein>
<evidence type="ECO:0000313" key="1">
    <source>
        <dbReference type="EMBL" id="MCI83661.1"/>
    </source>
</evidence>
<accession>A0A392V9Q5</accession>
<dbReference type="AlphaFoldDB" id="A0A392V9Q5"/>
<evidence type="ECO:0000313" key="2">
    <source>
        <dbReference type="Proteomes" id="UP000265520"/>
    </source>
</evidence>
<feature type="non-terminal residue" evidence="1">
    <location>
        <position position="1"/>
    </location>
</feature>
<proteinExistence type="predicted"/>
<name>A0A392V9Q5_9FABA</name>
<sequence>YASSSRAALINKIHEYESSMVEDASFSFQNVVAQLRVLNPELVEEGLDEDKEVRDG</sequence>
<keyword evidence="2" id="KW-1185">Reference proteome</keyword>
<dbReference type="Proteomes" id="UP000265520">
    <property type="component" value="Unassembled WGS sequence"/>
</dbReference>
<dbReference type="EMBL" id="LXQA011072305">
    <property type="protein sequence ID" value="MCI83661.1"/>
    <property type="molecule type" value="Genomic_DNA"/>
</dbReference>
<organism evidence="1 2">
    <name type="scientific">Trifolium medium</name>
    <dbReference type="NCBI Taxonomy" id="97028"/>
    <lineage>
        <taxon>Eukaryota</taxon>
        <taxon>Viridiplantae</taxon>
        <taxon>Streptophyta</taxon>
        <taxon>Embryophyta</taxon>
        <taxon>Tracheophyta</taxon>
        <taxon>Spermatophyta</taxon>
        <taxon>Magnoliopsida</taxon>
        <taxon>eudicotyledons</taxon>
        <taxon>Gunneridae</taxon>
        <taxon>Pentapetalae</taxon>
        <taxon>rosids</taxon>
        <taxon>fabids</taxon>
        <taxon>Fabales</taxon>
        <taxon>Fabaceae</taxon>
        <taxon>Papilionoideae</taxon>
        <taxon>50 kb inversion clade</taxon>
        <taxon>NPAAA clade</taxon>
        <taxon>Hologalegina</taxon>
        <taxon>IRL clade</taxon>
        <taxon>Trifolieae</taxon>
        <taxon>Trifolium</taxon>
    </lineage>
</organism>
<comment type="caution">
    <text evidence="1">The sequence shown here is derived from an EMBL/GenBank/DDBJ whole genome shotgun (WGS) entry which is preliminary data.</text>
</comment>